<keyword evidence="4" id="KW-0812">Transmembrane</keyword>
<dbReference type="SMART" id="SM00004">
    <property type="entry name" value="NL"/>
    <property type="match status" value="2"/>
</dbReference>
<feature type="transmembrane region" description="Helical" evidence="4">
    <location>
        <begin position="88"/>
        <end position="109"/>
    </location>
</feature>
<evidence type="ECO:0000313" key="6">
    <source>
        <dbReference type="EMBL" id="GFH53873.1"/>
    </source>
</evidence>
<evidence type="ECO:0000256" key="4">
    <source>
        <dbReference type="SAM" id="Phobius"/>
    </source>
</evidence>
<keyword evidence="3" id="KW-0325">Glycoprotein</keyword>
<name>A0AAD3CX92_9STRA</name>
<keyword evidence="7" id="KW-1185">Reference proteome</keyword>
<dbReference type="InterPro" id="IPR000800">
    <property type="entry name" value="Notch_dom"/>
</dbReference>
<dbReference type="PRINTS" id="PR01452">
    <property type="entry name" value="LNOTCHREPEAT"/>
</dbReference>
<keyword evidence="1" id="KW-0677">Repeat</keyword>
<dbReference type="EMBL" id="BLLK01000047">
    <property type="protein sequence ID" value="GFH53873.1"/>
    <property type="molecule type" value="Genomic_DNA"/>
</dbReference>
<evidence type="ECO:0000313" key="7">
    <source>
        <dbReference type="Proteomes" id="UP001054902"/>
    </source>
</evidence>
<sequence length="273" mass="30553">MPKKEDEKIRHDTSRVAVAPEECSDNDVECAEESVVASRVVPREEEAVANPAGVSPAYISPAYIDLSKDIEEKDHEASPQARRKRIKYCLVISFAVVFGIIGATIGIIITSKKPVCEKENKEEELGNGVCNSDYNTKNCEWDGGDCDEWNKKAEKYPDCFAYPYRGWGDGSCDYRYNTESCGWDLGDCDLYNSLIHCDVPYPEYIGDGICHIGRGYNTEACGFDGGDCKEFYEKYPNCTYGEDFYFAETVGDGICDTNFLNPFLPSCSKLLNF</sequence>
<comment type="caution">
    <text evidence="6">The sequence shown here is derived from an EMBL/GenBank/DDBJ whole genome shotgun (WGS) entry which is preliminary data.</text>
</comment>
<organism evidence="6 7">
    <name type="scientific">Chaetoceros tenuissimus</name>
    <dbReference type="NCBI Taxonomy" id="426638"/>
    <lineage>
        <taxon>Eukaryota</taxon>
        <taxon>Sar</taxon>
        <taxon>Stramenopiles</taxon>
        <taxon>Ochrophyta</taxon>
        <taxon>Bacillariophyta</taxon>
        <taxon>Coscinodiscophyceae</taxon>
        <taxon>Chaetocerotophycidae</taxon>
        <taxon>Chaetocerotales</taxon>
        <taxon>Chaetocerotaceae</taxon>
        <taxon>Chaetoceros</taxon>
    </lineage>
</organism>
<feature type="domain" description="LNR" evidence="5">
    <location>
        <begin position="109"/>
        <end position="147"/>
    </location>
</feature>
<evidence type="ECO:0000256" key="3">
    <source>
        <dbReference type="ARBA" id="ARBA00023180"/>
    </source>
</evidence>
<evidence type="ECO:0000256" key="1">
    <source>
        <dbReference type="ARBA" id="ARBA00022737"/>
    </source>
</evidence>
<keyword evidence="2" id="KW-1015">Disulfide bond</keyword>
<feature type="domain" description="LNR" evidence="5">
    <location>
        <begin position="190"/>
        <end position="229"/>
    </location>
</feature>
<evidence type="ECO:0000256" key="2">
    <source>
        <dbReference type="ARBA" id="ARBA00023157"/>
    </source>
</evidence>
<dbReference type="Gene3D" id="4.10.470.20">
    <property type="match status" value="2"/>
</dbReference>
<protein>
    <recommendedName>
        <fullName evidence="5">LNR domain-containing protein</fullName>
    </recommendedName>
</protein>
<keyword evidence="4" id="KW-0472">Membrane</keyword>
<reference evidence="6 7" key="1">
    <citation type="journal article" date="2021" name="Sci. Rep.">
        <title>The genome of the diatom Chaetoceros tenuissimus carries an ancient integrated fragment of an extant virus.</title>
        <authorList>
            <person name="Hongo Y."/>
            <person name="Kimura K."/>
            <person name="Takaki Y."/>
            <person name="Yoshida Y."/>
            <person name="Baba S."/>
            <person name="Kobayashi G."/>
            <person name="Nagasaki K."/>
            <person name="Hano T."/>
            <person name="Tomaru Y."/>
        </authorList>
    </citation>
    <scope>NUCLEOTIDE SEQUENCE [LARGE SCALE GENOMIC DNA]</scope>
    <source>
        <strain evidence="6 7">NIES-3715</strain>
    </source>
</reference>
<proteinExistence type="predicted"/>
<accession>A0AAD3CX92</accession>
<gene>
    <name evidence="6" type="ORF">CTEN210_10349</name>
</gene>
<evidence type="ECO:0000259" key="5">
    <source>
        <dbReference type="SMART" id="SM00004"/>
    </source>
</evidence>
<dbReference type="Pfam" id="PF00066">
    <property type="entry name" value="Notch"/>
    <property type="match status" value="1"/>
</dbReference>
<dbReference type="Proteomes" id="UP001054902">
    <property type="component" value="Unassembled WGS sequence"/>
</dbReference>
<keyword evidence="4" id="KW-1133">Transmembrane helix</keyword>
<dbReference type="AlphaFoldDB" id="A0AAD3CX92"/>